<protein>
    <submittedName>
        <fullName evidence="1">Uncharacterized protein</fullName>
    </submittedName>
</protein>
<keyword evidence="2" id="KW-1185">Reference proteome</keyword>
<evidence type="ECO:0000313" key="2">
    <source>
        <dbReference type="Proteomes" id="UP000830768"/>
    </source>
</evidence>
<proteinExistence type="predicted"/>
<name>A0ACD3YK83_FUSSC</name>
<evidence type="ECO:0000313" key="1">
    <source>
        <dbReference type="EMBL" id="UPK89274.1"/>
    </source>
</evidence>
<reference evidence="1" key="1">
    <citation type="submission" date="2021-11" db="EMBL/GenBank/DDBJ databases">
        <title>Fusarium solani-melongenae Genome sequencing and assembly.</title>
        <authorList>
            <person name="Xie S."/>
            <person name="Huang L."/>
            <person name="Zhang X."/>
        </authorList>
    </citation>
    <scope>NUCLEOTIDE SEQUENCE</scope>
    <source>
        <strain evidence="1">CRI 24-3</strain>
    </source>
</reference>
<accession>A0ACD3YK83</accession>
<gene>
    <name evidence="1" type="ORF">LCI18_000209</name>
</gene>
<dbReference type="Proteomes" id="UP000830768">
    <property type="component" value="Chromosome 1"/>
</dbReference>
<organism evidence="1 2">
    <name type="scientific">Fusarium solani subsp. cucurbitae</name>
    <name type="common">Neocosmosporum cucurbitae</name>
    <dbReference type="NCBI Taxonomy" id="2747967"/>
    <lineage>
        <taxon>Eukaryota</taxon>
        <taxon>Fungi</taxon>
        <taxon>Dikarya</taxon>
        <taxon>Ascomycota</taxon>
        <taxon>Pezizomycotina</taxon>
        <taxon>Sordariomycetes</taxon>
        <taxon>Hypocreomycetidae</taxon>
        <taxon>Hypocreales</taxon>
        <taxon>Nectriaceae</taxon>
        <taxon>Fusarium</taxon>
        <taxon>Fusarium solani species complex</taxon>
    </lineage>
</organism>
<dbReference type="EMBL" id="CP090030">
    <property type="protein sequence ID" value="UPK89274.1"/>
    <property type="molecule type" value="Genomic_DNA"/>
</dbReference>
<sequence length="363" mass="39268">MTGELVLLTGGTGFLGYAILVDLLKSGYRVRAAARSQSKVDKVLAAPSIIALNPSSDQLTFVMVPDMTAPGAYDDAVQGVDLIIHAAAPLPSGEASKDTEDPLVKVSVEGNLAILGSAKEKGKSVRRIVMTSSTVAIAPAEVYVTDTKEREILRGPDNRVIFPPPPYDSQLRAYCASKAAALNAAEVFVRDNATDFDLISIMPSWVFGKDELFTDTQDIRTDSTKVLINGLLTGNQGVAAVGNVVLCADVARAHVRALYKDIKGNQSFILSTEVNWEDTVPVAKKHFPEAFASGLFKEGSPQPTLPIRWDCSKVRVFSFVRIKLLLTQAPQTREVLGIELATYEAMVKEVVGQYLELAEKEKK</sequence>